<evidence type="ECO:0000313" key="2">
    <source>
        <dbReference type="Proteomes" id="UP000641139"/>
    </source>
</evidence>
<name>A0ABS0SIE2_9FLAO</name>
<dbReference type="EMBL" id="JAEFDC010000001">
    <property type="protein sequence ID" value="MBI1645580.1"/>
    <property type="molecule type" value="Genomic_DNA"/>
</dbReference>
<protein>
    <submittedName>
        <fullName evidence="1">Uncharacterized protein</fullName>
    </submittedName>
</protein>
<comment type="caution">
    <text evidence="1">The sequence shown here is derived from an EMBL/GenBank/DDBJ whole genome shotgun (WGS) entry which is preliminary data.</text>
</comment>
<accession>A0ABS0SIE2</accession>
<proteinExistence type="predicted"/>
<gene>
    <name evidence="1" type="ORF">I7X30_00700</name>
</gene>
<sequence length="155" mass="17677">MKTILNFLLACTFIINFSSFTEKNMQKIVVPEQNEIELTNGKKILILKNLNSFYENKAKVVKVSTAEIKVDIKFCGKSGIDKISMKFVSMDRNLKKSILSCGTAYVLVQNGKTYYIHSTKEFNCGEQQNVVLKVKILKILELSTGEYYNLMVIDK</sequence>
<organism evidence="1 2">
    <name type="scientific">Capnocytophaga periodontitidis</name>
    <dbReference type="NCBI Taxonomy" id="2795027"/>
    <lineage>
        <taxon>Bacteria</taxon>
        <taxon>Pseudomonadati</taxon>
        <taxon>Bacteroidota</taxon>
        <taxon>Flavobacteriia</taxon>
        <taxon>Flavobacteriales</taxon>
        <taxon>Flavobacteriaceae</taxon>
        <taxon>Capnocytophaga</taxon>
    </lineage>
</organism>
<keyword evidence="2" id="KW-1185">Reference proteome</keyword>
<dbReference type="Proteomes" id="UP000641139">
    <property type="component" value="Unassembled WGS sequence"/>
</dbReference>
<dbReference type="RefSeq" id="WP_198465613.1">
    <property type="nucleotide sequence ID" value="NZ_JAEFDC010000001.1"/>
</dbReference>
<reference evidence="1 2" key="1">
    <citation type="journal article" date="2021" name="Int. J. Syst. Evol. Microbiol.">
        <title>Capnocytophaga periodontitidis sp. nov., isolated from subgingival plaque of periodontitis patient.</title>
        <authorList>
            <person name="Zhang Y."/>
            <person name="Qiao D."/>
            <person name="Shi W."/>
            <person name="Wu D."/>
            <person name="Cai M."/>
        </authorList>
    </citation>
    <scope>NUCLEOTIDE SEQUENCE [LARGE SCALE GENOMIC DNA]</scope>
    <source>
        <strain evidence="1 2">051621</strain>
    </source>
</reference>
<evidence type="ECO:0000313" key="1">
    <source>
        <dbReference type="EMBL" id="MBI1645580.1"/>
    </source>
</evidence>